<evidence type="ECO:0000256" key="1">
    <source>
        <dbReference type="ARBA" id="ARBA00001968"/>
    </source>
</evidence>
<evidence type="ECO:0000256" key="2">
    <source>
        <dbReference type="ARBA" id="ARBA00022723"/>
    </source>
</evidence>
<dbReference type="AlphaFoldDB" id="A0A0C9Y433"/>
<sequence>MIIDYALGQPGSIHDAYAFRGTQIFQDPANSLPPHHWIWADSAYPSEMWCAVLFKRPHGGSLTCRQNMYNCYVSKIHVRVEHVFTALKGRFQSLCELRLKVTRDEDLHITIYWIMCCMILHNMIIHFESNQSNKLVGLTNWAIREGKEWD</sequence>
<dbReference type="HOGENOM" id="CLU_018552_9_0_1"/>
<organism evidence="4 5">
    <name type="scientific">Pisolithus microcarpus 441</name>
    <dbReference type="NCBI Taxonomy" id="765257"/>
    <lineage>
        <taxon>Eukaryota</taxon>
        <taxon>Fungi</taxon>
        <taxon>Dikarya</taxon>
        <taxon>Basidiomycota</taxon>
        <taxon>Agaricomycotina</taxon>
        <taxon>Agaricomycetes</taxon>
        <taxon>Agaricomycetidae</taxon>
        <taxon>Boletales</taxon>
        <taxon>Sclerodermatineae</taxon>
        <taxon>Pisolithaceae</taxon>
        <taxon>Pisolithus</taxon>
    </lineage>
</organism>
<keyword evidence="2" id="KW-0479">Metal-binding</keyword>
<evidence type="ECO:0000313" key="5">
    <source>
        <dbReference type="Proteomes" id="UP000054018"/>
    </source>
</evidence>
<accession>A0A0C9Y433</accession>
<dbReference type="Proteomes" id="UP000054018">
    <property type="component" value="Unassembled WGS sequence"/>
</dbReference>
<dbReference type="InterPro" id="IPR027806">
    <property type="entry name" value="HARBI1_dom"/>
</dbReference>
<dbReference type="Pfam" id="PF13359">
    <property type="entry name" value="DDE_Tnp_4"/>
    <property type="match status" value="1"/>
</dbReference>
<feature type="domain" description="DDE Tnp4" evidence="3">
    <location>
        <begin position="2"/>
        <end position="122"/>
    </location>
</feature>
<evidence type="ECO:0000313" key="4">
    <source>
        <dbReference type="EMBL" id="KIK11841.1"/>
    </source>
</evidence>
<reference evidence="5" key="2">
    <citation type="submission" date="2015-01" db="EMBL/GenBank/DDBJ databases">
        <title>Evolutionary Origins and Diversification of the Mycorrhizal Mutualists.</title>
        <authorList>
            <consortium name="DOE Joint Genome Institute"/>
            <consortium name="Mycorrhizal Genomics Consortium"/>
            <person name="Kohler A."/>
            <person name="Kuo A."/>
            <person name="Nagy L.G."/>
            <person name="Floudas D."/>
            <person name="Copeland A."/>
            <person name="Barry K.W."/>
            <person name="Cichocki N."/>
            <person name="Veneault-Fourrey C."/>
            <person name="LaButti K."/>
            <person name="Lindquist E.A."/>
            <person name="Lipzen A."/>
            <person name="Lundell T."/>
            <person name="Morin E."/>
            <person name="Murat C."/>
            <person name="Riley R."/>
            <person name="Ohm R."/>
            <person name="Sun H."/>
            <person name="Tunlid A."/>
            <person name="Henrissat B."/>
            <person name="Grigoriev I.V."/>
            <person name="Hibbett D.S."/>
            <person name="Martin F."/>
        </authorList>
    </citation>
    <scope>NUCLEOTIDE SEQUENCE [LARGE SCALE GENOMIC DNA]</scope>
    <source>
        <strain evidence="5">441</strain>
    </source>
</reference>
<dbReference type="EMBL" id="KN834151">
    <property type="protein sequence ID" value="KIK11841.1"/>
    <property type="molecule type" value="Genomic_DNA"/>
</dbReference>
<evidence type="ECO:0000259" key="3">
    <source>
        <dbReference type="Pfam" id="PF13359"/>
    </source>
</evidence>
<name>A0A0C9Y433_9AGAM</name>
<dbReference type="OrthoDB" id="2649667at2759"/>
<comment type="cofactor">
    <cofactor evidence="1">
        <name>a divalent metal cation</name>
        <dbReference type="ChEBI" id="CHEBI:60240"/>
    </cofactor>
</comment>
<gene>
    <name evidence="4" type="ORF">PISMIDRAFT_121974</name>
</gene>
<protein>
    <recommendedName>
        <fullName evidence="3">DDE Tnp4 domain-containing protein</fullName>
    </recommendedName>
</protein>
<reference evidence="4 5" key="1">
    <citation type="submission" date="2014-04" db="EMBL/GenBank/DDBJ databases">
        <authorList>
            <consortium name="DOE Joint Genome Institute"/>
            <person name="Kuo A."/>
            <person name="Kohler A."/>
            <person name="Costa M.D."/>
            <person name="Nagy L.G."/>
            <person name="Floudas D."/>
            <person name="Copeland A."/>
            <person name="Barry K.W."/>
            <person name="Cichocki N."/>
            <person name="Veneault-Fourrey C."/>
            <person name="LaButti K."/>
            <person name="Lindquist E.A."/>
            <person name="Lipzen A."/>
            <person name="Lundell T."/>
            <person name="Morin E."/>
            <person name="Murat C."/>
            <person name="Sun H."/>
            <person name="Tunlid A."/>
            <person name="Henrissat B."/>
            <person name="Grigoriev I.V."/>
            <person name="Hibbett D.S."/>
            <person name="Martin F."/>
            <person name="Nordberg H.P."/>
            <person name="Cantor M.N."/>
            <person name="Hua S.X."/>
        </authorList>
    </citation>
    <scope>NUCLEOTIDE SEQUENCE [LARGE SCALE GENOMIC DNA]</scope>
    <source>
        <strain evidence="4 5">441</strain>
    </source>
</reference>
<dbReference type="GO" id="GO:0046872">
    <property type="term" value="F:metal ion binding"/>
    <property type="evidence" value="ECO:0007669"/>
    <property type="project" value="UniProtKB-KW"/>
</dbReference>
<keyword evidence="5" id="KW-1185">Reference proteome</keyword>
<proteinExistence type="predicted"/>